<evidence type="ECO:0000256" key="1">
    <source>
        <dbReference type="ARBA" id="ARBA00007378"/>
    </source>
</evidence>
<dbReference type="AlphaFoldDB" id="A0A4P7A140"/>
<dbReference type="Pfam" id="PF02566">
    <property type="entry name" value="OsmC"/>
    <property type="match status" value="1"/>
</dbReference>
<proteinExistence type="inferred from homology"/>
<reference evidence="2 3" key="1">
    <citation type="submission" date="2019-03" db="EMBL/GenBank/DDBJ databases">
        <title>Complete genome sequence of Paenisporosarcina antarctica CGMCC 1.6503T.</title>
        <authorList>
            <person name="Rong J.-C."/>
            <person name="Chi N.-Y."/>
            <person name="Zhang Q.-F."/>
        </authorList>
    </citation>
    <scope>NUCLEOTIDE SEQUENCE [LARGE SCALE GENOMIC DNA]</scope>
    <source>
        <strain evidence="2 3">CGMCC 1.6503</strain>
    </source>
</reference>
<dbReference type="InterPro" id="IPR003718">
    <property type="entry name" value="OsmC/Ohr_fam"/>
</dbReference>
<gene>
    <name evidence="2" type="ORF">E2636_15020</name>
</gene>
<protein>
    <submittedName>
        <fullName evidence="2">Organic hydroperoxide resistance protein</fullName>
    </submittedName>
</protein>
<keyword evidence="3" id="KW-1185">Reference proteome</keyword>
<dbReference type="OrthoDB" id="9797508at2"/>
<dbReference type="NCBIfam" id="TIGR03561">
    <property type="entry name" value="organ_hyd_perox"/>
    <property type="match status" value="1"/>
</dbReference>
<dbReference type="Gene3D" id="2.20.25.10">
    <property type="match status" value="1"/>
</dbReference>
<dbReference type="EMBL" id="CP038015">
    <property type="protein sequence ID" value="QBP42383.1"/>
    <property type="molecule type" value="Genomic_DNA"/>
</dbReference>
<dbReference type="PANTHER" id="PTHR33797:SF2">
    <property type="entry name" value="ORGANIC HYDROPEROXIDE RESISTANCE PROTEIN-LIKE"/>
    <property type="match status" value="1"/>
</dbReference>
<evidence type="ECO:0000313" key="3">
    <source>
        <dbReference type="Proteomes" id="UP000294292"/>
    </source>
</evidence>
<sequence>MKKLYTSTVTAIGGREGRVRSEDGVLDIPLAMPGVKKETTNPEQLFAAGYAACFDSALNLVAQQEKIKHGGSEVTAHVTLNQDNDGYSLSVKLDVLVRDVEMEVAQKLVDSAHKVCPYSRATKDNVTVEVESRIA</sequence>
<dbReference type="RefSeq" id="WP_134210934.1">
    <property type="nucleotide sequence ID" value="NZ_CP038015.1"/>
</dbReference>
<evidence type="ECO:0000313" key="2">
    <source>
        <dbReference type="EMBL" id="QBP42383.1"/>
    </source>
</evidence>
<organism evidence="2 3">
    <name type="scientific">Paenisporosarcina antarctica</name>
    <dbReference type="NCBI Taxonomy" id="417367"/>
    <lineage>
        <taxon>Bacteria</taxon>
        <taxon>Bacillati</taxon>
        <taxon>Bacillota</taxon>
        <taxon>Bacilli</taxon>
        <taxon>Bacillales</taxon>
        <taxon>Caryophanaceae</taxon>
        <taxon>Paenisporosarcina</taxon>
    </lineage>
</organism>
<dbReference type="PANTHER" id="PTHR33797">
    <property type="entry name" value="ORGANIC HYDROPEROXIDE RESISTANCE PROTEIN-LIKE"/>
    <property type="match status" value="1"/>
</dbReference>
<dbReference type="Gene3D" id="3.30.300.20">
    <property type="match status" value="1"/>
</dbReference>
<accession>A0A4P7A140</accession>
<dbReference type="KEGG" id="panc:E2636_15020"/>
<dbReference type="SUPFAM" id="SSF82784">
    <property type="entry name" value="OsmC-like"/>
    <property type="match status" value="1"/>
</dbReference>
<dbReference type="GO" id="GO:0006979">
    <property type="term" value="P:response to oxidative stress"/>
    <property type="evidence" value="ECO:0007669"/>
    <property type="project" value="InterPro"/>
</dbReference>
<name>A0A4P7A140_9BACL</name>
<dbReference type="Proteomes" id="UP000294292">
    <property type="component" value="Chromosome"/>
</dbReference>
<dbReference type="InterPro" id="IPR036102">
    <property type="entry name" value="OsmC/Ohrsf"/>
</dbReference>
<dbReference type="InterPro" id="IPR015946">
    <property type="entry name" value="KH_dom-like_a/b"/>
</dbReference>
<dbReference type="InterPro" id="IPR019953">
    <property type="entry name" value="OHR"/>
</dbReference>
<comment type="similarity">
    <text evidence="1">Belongs to the OsmC/Ohr family.</text>
</comment>